<evidence type="ECO:0000256" key="3">
    <source>
        <dbReference type="ARBA" id="ARBA00022722"/>
    </source>
</evidence>
<dbReference type="AlphaFoldDB" id="A0AAW2UTZ8"/>
<evidence type="ECO:0000259" key="8">
    <source>
        <dbReference type="Pfam" id="PF17917"/>
    </source>
</evidence>
<dbReference type="GO" id="GO:0004523">
    <property type="term" value="F:RNA-DNA hybrid ribonuclease activity"/>
    <property type="evidence" value="ECO:0007669"/>
    <property type="project" value="InterPro"/>
</dbReference>
<feature type="domain" description="Reverse transcriptase RNase H-like" evidence="8">
    <location>
        <begin position="76"/>
        <end position="173"/>
    </location>
</feature>
<dbReference type="Pfam" id="PF13456">
    <property type="entry name" value="RVT_3"/>
    <property type="match status" value="1"/>
</dbReference>
<reference evidence="9" key="1">
    <citation type="submission" date="2020-06" db="EMBL/GenBank/DDBJ databases">
        <authorList>
            <person name="Li T."/>
            <person name="Hu X."/>
            <person name="Zhang T."/>
            <person name="Song X."/>
            <person name="Zhang H."/>
            <person name="Dai N."/>
            <person name="Sheng W."/>
            <person name="Hou X."/>
            <person name="Wei L."/>
        </authorList>
    </citation>
    <scope>NUCLEOTIDE SEQUENCE</scope>
    <source>
        <strain evidence="9">KEN1</strain>
        <tissue evidence="9">Leaf</tissue>
    </source>
</reference>
<evidence type="ECO:0008006" key="10">
    <source>
        <dbReference type="Google" id="ProtNLM"/>
    </source>
</evidence>
<reference evidence="9" key="2">
    <citation type="journal article" date="2024" name="Plant">
        <title>Genomic evolution and insights into agronomic trait innovations of Sesamum species.</title>
        <authorList>
            <person name="Miao H."/>
            <person name="Wang L."/>
            <person name="Qu L."/>
            <person name="Liu H."/>
            <person name="Sun Y."/>
            <person name="Le M."/>
            <person name="Wang Q."/>
            <person name="Wei S."/>
            <person name="Zheng Y."/>
            <person name="Lin W."/>
            <person name="Duan Y."/>
            <person name="Cao H."/>
            <person name="Xiong S."/>
            <person name="Wang X."/>
            <person name="Wei L."/>
            <person name="Li C."/>
            <person name="Ma Q."/>
            <person name="Ju M."/>
            <person name="Zhao R."/>
            <person name="Li G."/>
            <person name="Mu C."/>
            <person name="Tian Q."/>
            <person name="Mei H."/>
            <person name="Zhang T."/>
            <person name="Gao T."/>
            <person name="Zhang H."/>
        </authorList>
    </citation>
    <scope>NUCLEOTIDE SEQUENCE</scope>
    <source>
        <strain evidence="9">KEN1</strain>
    </source>
</reference>
<name>A0AAW2UTZ8_9LAMI</name>
<dbReference type="GO" id="GO:0003676">
    <property type="term" value="F:nucleic acid binding"/>
    <property type="evidence" value="ECO:0007669"/>
    <property type="project" value="InterPro"/>
</dbReference>
<sequence>MKAPSNVNEVQRLIGRIAALSGFISKSAEKSLPFFKVLRRIRNFEWDTSCQQVFEGLKNYLAKLPVLVKPCQGDTLYLYLSTIAQAVSSVLAREEEGKQMPIYYVSKVLNGAEGRYTPIEKIAFALVVTARKLRPYFLTHPVGVKTNMPLKQILGKPDTSGRLIKWAVELSEYDISYLPRTIIKAQALADFVSEVAGAPPEETPRDEKWLLHVDGSSTIQEYEALVAGMKMAHETGARHLLAYSDSQVVKQVEGIYEVKEKSMVQYLQQIAELRTSFESFQIIQIPMEENAKVDCLSRLASALEDCRTRHITIKYLPNPRVAVAIQAISSPTDWRTPIVEWIEKGSLPDNRWDASRLKTRAVRFLIQGGILYKKSYTHPLLGCVSQPEGVHLLREIHS</sequence>
<dbReference type="InterPro" id="IPR043128">
    <property type="entry name" value="Rev_trsase/Diguanyl_cyclase"/>
</dbReference>
<protein>
    <recommendedName>
        <fullName evidence="10">RNase H type-1 domain-containing protein</fullName>
    </recommendedName>
</protein>
<dbReference type="EMBL" id="JACGWN010000011">
    <property type="protein sequence ID" value="KAL0420576.1"/>
    <property type="molecule type" value="Genomic_DNA"/>
</dbReference>
<dbReference type="InterPro" id="IPR043502">
    <property type="entry name" value="DNA/RNA_pol_sf"/>
</dbReference>
<dbReference type="InterPro" id="IPR012337">
    <property type="entry name" value="RNaseH-like_sf"/>
</dbReference>
<evidence type="ECO:0000256" key="2">
    <source>
        <dbReference type="ARBA" id="ARBA00022695"/>
    </source>
</evidence>
<evidence type="ECO:0000256" key="4">
    <source>
        <dbReference type="ARBA" id="ARBA00022759"/>
    </source>
</evidence>
<proteinExistence type="predicted"/>
<keyword evidence="6" id="KW-0695">RNA-directed DNA polymerase</keyword>
<keyword evidence="3" id="KW-0540">Nuclease</keyword>
<dbReference type="GO" id="GO:0003964">
    <property type="term" value="F:RNA-directed DNA polymerase activity"/>
    <property type="evidence" value="ECO:0007669"/>
    <property type="project" value="UniProtKB-KW"/>
</dbReference>
<gene>
    <name evidence="9" type="ORF">Slati_3080500</name>
</gene>
<evidence type="ECO:0000256" key="5">
    <source>
        <dbReference type="ARBA" id="ARBA00022801"/>
    </source>
</evidence>
<dbReference type="InterPro" id="IPR002156">
    <property type="entry name" value="RNaseH_domain"/>
</dbReference>
<dbReference type="Gene3D" id="3.10.20.370">
    <property type="match status" value="1"/>
</dbReference>
<dbReference type="PANTHER" id="PTHR48475:SF2">
    <property type="entry name" value="RIBONUCLEASE H"/>
    <property type="match status" value="1"/>
</dbReference>
<dbReference type="Pfam" id="PF17917">
    <property type="entry name" value="RT_RNaseH"/>
    <property type="match status" value="1"/>
</dbReference>
<dbReference type="Gene3D" id="3.30.70.270">
    <property type="match status" value="1"/>
</dbReference>
<keyword evidence="5" id="KW-0378">Hydrolase</keyword>
<comment type="caution">
    <text evidence="9">The sequence shown here is derived from an EMBL/GenBank/DDBJ whole genome shotgun (WGS) entry which is preliminary data.</text>
</comment>
<keyword evidence="4" id="KW-0255">Endonuclease</keyword>
<evidence type="ECO:0000259" key="7">
    <source>
        <dbReference type="Pfam" id="PF13456"/>
    </source>
</evidence>
<feature type="domain" description="RNase H type-1" evidence="7">
    <location>
        <begin position="215"/>
        <end position="299"/>
    </location>
</feature>
<keyword evidence="2" id="KW-0548">Nucleotidyltransferase</keyword>
<evidence type="ECO:0000313" key="9">
    <source>
        <dbReference type="EMBL" id="KAL0420576.1"/>
    </source>
</evidence>
<dbReference type="InterPro" id="IPR036397">
    <property type="entry name" value="RNaseH_sf"/>
</dbReference>
<dbReference type="SUPFAM" id="SSF56672">
    <property type="entry name" value="DNA/RNA polymerases"/>
    <property type="match status" value="1"/>
</dbReference>
<evidence type="ECO:0000256" key="1">
    <source>
        <dbReference type="ARBA" id="ARBA00022679"/>
    </source>
</evidence>
<dbReference type="InterPro" id="IPR041373">
    <property type="entry name" value="RT_RNaseH"/>
</dbReference>
<dbReference type="Gene3D" id="3.30.420.10">
    <property type="entry name" value="Ribonuclease H-like superfamily/Ribonuclease H"/>
    <property type="match status" value="1"/>
</dbReference>
<dbReference type="PANTHER" id="PTHR48475">
    <property type="entry name" value="RIBONUCLEASE H"/>
    <property type="match status" value="1"/>
</dbReference>
<dbReference type="SUPFAM" id="SSF53098">
    <property type="entry name" value="Ribonuclease H-like"/>
    <property type="match status" value="1"/>
</dbReference>
<accession>A0AAW2UTZ8</accession>
<evidence type="ECO:0000256" key="6">
    <source>
        <dbReference type="ARBA" id="ARBA00022918"/>
    </source>
</evidence>
<organism evidence="9">
    <name type="scientific">Sesamum latifolium</name>
    <dbReference type="NCBI Taxonomy" id="2727402"/>
    <lineage>
        <taxon>Eukaryota</taxon>
        <taxon>Viridiplantae</taxon>
        <taxon>Streptophyta</taxon>
        <taxon>Embryophyta</taxon>
        <taxon>Tracheophyta</taxon>
        <taxon>Spermatophyta</taxon>
        <taxon>Magnoliopsida</taxon>
        <taxon>eudicotyledons</taxon>
        <taxon>Gunneridae</taxon>
        <taxon>Pentapetalae</taxon>
        <taxon>asterids</taxon>
        <taxon>lamiids</taxon>
        <taxon>Lamiales</taxon>
        <taxon>Pedaliaceae</taxon>
        <taxon>Sesamum</taxon>
    </lineage>
</organism>
<keyword evidence="1" id="KW-0808">Transferase</keyword>